<geneLocation type="plasmid" evidence="2 3">
    <name>unnamed1</name>
</geneLocation>
<name>A0ABY7XN61_9BACL</name>
<dbReference type="RefSeq" id="WP_274338682.1">
    <property type="nucleotide sequence ID" value="NZ_CP118109.1"/>
</dbReference>
<keyword evidence="3" id="KW-1185">Reference proteome</keyword>
<dbReference type="Proteomes" id="UP001221519">
    <property type="component" value="Plasmid unnamed1"/>
</dbReference>
<protein>
    <recommendedName>
        <fullName evidence="1">Primase C-terminal 1 domain-containing protein</fullName>
    </recommendedName>
</protein>
<feature type="domain" description="Primase C-terminal 1" evidence="1">
    <location>
        <begin position="274"/>
        <end position="330"/>
    </location>
</feature>
<gene>
    <name evidence="2" type="ORF">PUW25_26305</name>
</gene>
<dbReference type="EMBL" id="CP118109">
    <property type="protein sequence ID" value="WDI05085.1"/>
    <property type="molecule type" value="Genomic_DNA"/>
</dbReference>
<accession>A0ABY7XN61</accession>
<keyword evidence="2" id="KW-0614">Plasmid</keyword>
<dbReference type="InterPro" id="IPR014820">
    <property type="entry name" value="PriCT_1"/>
</dbReference>
<reference evidence="2 3" key="1">
    <citation type="submission" date="2023-02" db="EMBL/GenBank/DDBJ databases">
        <title>Pathogen: clinical or host-associated sample.</title>
        <authorList>
            <person name="Hergert J."/>
            <person name="Casey R."/>
            <person name="Wagner J."/>
            <person name="Young E.L."/>
            <person name="Oakeson K.F."/>
        </authorList>
    </citation>
    <scope>NUCLEOTIDE SEQUENCE [LARGE SCALE GENOMIC DNA]</scope>
    <source>
        <strain evidence="2 3">2022CK-00829</strain>
        <plasmid evidence="2 3">unnamed1</plasmid>
    </source>
</reference>
<dbReference type="Gene3D" id="3.90.920.10">
    <property type="entry name" value="DNA primase, PRIM domain"/>
    <property type="match status" value="1"/>
</dbReference>
<proteinExistence type="predicted"/>
<evidence type="ECO:0000313" key="2">
    <source>
        <dbReference type="EMBL" id="WDI05085.1"/>
    </source>
</evidence>
<organism evidence="2 3">
    <name type="scientific">Paenibacillus urinalis</name>
    <dbReference type="NCBI Taxonomy" id="521520"/>
    <lineage>
        <taxon>Bacteria</taxon>
        <taxon>Bacillati</taxon>
        <taxon>Bacillota</taxon>
        <taxon>Bacilli</taxon>
        <taxon>Bacillales</taxon>
        <taxon>Paenibacillaceae</taxon>
        <taxon>Paenibacillus</taxon>
    </lineage>
</organism>
<evidence type="ECO:0000313" key="3">
    <source>
        <dbReference type="Proteomes" id="UP001221519"/>
    </source>
</evidence>
<dbReference type="Pfam" id="PF08708">
    <property type="entry name" value="PriCT_1"/>
    <property type="match status" value="1"/>
</dbReference>
<evidence type="ECO:0000259" key="1">
    <source>
        <dbReference type="Pfam" id="PF08708"/>
    </source>
</evidence>
<sequence length="365" mass="43000">MNEFQLFVECGADTNSEKFPFTRKHYMHPSETIKFRNYYNNIGVYETVMQYINPEFFQNEKGKWVLNARDALKWGDLYLDFDKPLETEEDYTKLKYDVHIAFRYLKHILSIEPDQINVFYSGHKGIHLTVSGHVLGLNPHVSLNQIYREIALDIAKYTLFGTMDTAIYDDKRMFRMVNSFNKKGGHYKIPITQQELRTCTLEQIKELAKEPRFLQPAPLVTSNRAKLSLDRYIQKWTERNIKAKEYQGKIRKLETLPPCIQTMLERTFKETVDERNNSGTALTSFYMQQGMERDEAMARMLIWGEENCMPRLNRRDIETIVNSVYNGQYRYGCEAFARLSGVCDKDKCPLFNKELNKKAEEEKKA</sequence>
<dbReference type="SUPFAM" id="SSF56747">
    <property type="entry name" value="Prim-pol domain"/>
    <property type="match status" value="1"/>
</dbReference>